<accession>A0A6J8EI89</accession>
<evidence type="ECO:0000313" key="1">
    <source>
        <dbReference type="EMBL" id="CAC5420017.1"/>
    </source>
</evidence>
<keyword evidence="2" id="KW-1185">Reference proteome</keyword>
<dbReference type="AlphaFoldDB" id="A0A6J8EI89"/>
<dbReference type="EMBL" id="CACVKT020009069">
    <property type="protein sequence ID" value="CAC5420017.1"/>
    <property type="molecule type" value="Genomic_DNA"/>
</dbReference>
<protein>
    <submittedName>
        <fullName evidence="1">Uncharacterized protein</fullName>
    </submittedName>
</protein>
<evidence type="ECO:0000313" key="2">
    <source>
        <dbReference type="Proteomes" id="UP000507470"/>
    </source>
</evidence>
<sequence>MTIQQLYKEFLADRKSNSQRTAEIDRNIKQSEAQIYKICVGLITMQVEHKKAMNINNEQMGAMSQQLQQSEHRVDHKASEQHTITETIGCKWIYQVSPMLAAVSTNSTILVESMVNSPPPTFMTPIMTTSPAHGALTGLSQQQADSTDRSRKGQRK</sequence>
<name>A0A6J8EI89_MYTCO</name>
<dbReference type="Proteomes" id="UP000507470">
    <property type="component" value="Unassembled WGS sequence"/>
</dbReference>
<organism evidence="1 2">
    <name type="scientific">Mytilus coruscus</name>
    <name type="common">Sea mussel</name>
    <dbReference type="NCBI Taxonomy" id="42192"/>
    <lineage>
        <taxon>Eukaryota</taxon>
        <taxon>Metazoa</taxon>
        <taxon>Spiralia</taxon>
        <taxon>Lophotrochozoa</taxon>
        <taxon>Mollusca</taxon>
        <taxon>Bivalvia</taxon>
        <taxon>Autobranchia</taxon>
        <taxon>Pteriomorphia</taxon>
        <taxon>Mytilida</taxon>
        <taxon>Mytiloidea</taxon>
        <taxon>Mytilidae</taxon>
        <taxon>Mytilinae</taxon>
        <taxon>Mytilus</taxon>
    </lineage>
</organism>
<proteinExistence type="predicted"/>
<gene>
    <name evidence="1" type="ORF">MCOR_52284</name>
</gene>
<reference evidence="1 2" key="1">
    <citation type="submission" date="2020-06" db="EMBL/GenBank/DDBJ databases">
        <authorList>
            <person name="Li R."/>
            <person name="Bekaert M."/>
        </authorList>
    </citation>
    <scope>NUCLEOTIDE SEQUENCE [LARGE SCALE GENOMIC DNA]</scope>
    <source>
        <strain evidence="2">wild</strain>
    </source>
</reference>